<dbReference type="Pfam" id="PF00040">
    <property type="entry name" value="fn2"/>
    <property type="match status" value="1"/>
</dbReference>
<dbReference type="GO" id="GO:0005886">
    <property type="term" value="C:plasma membrane"/>
    <property type="evidence" value="ECO:0007669"/>
    <property type="project" value="UniProtKB-SubCell"/>
</dbReference>
<dbReference type="GO" id="GO:0010008">
    <property type="term" value="C:endosome membrane"/>
    <property type="evidence" value="ECO:0007669"/>
    <property type="project" value="UniProtKB-SubCell"/>
</dbReference>
<dbReference type="PRINTS" id="PR00013">
    <property type="entry name" value="FNTYPEII"/>
</dbReference>
<dbReference type="FunFam" id="3.10.100.10:FF:000031">
    <property type="entry name" value="macrophage mannose receptor 1"/>
    <property type="match status" value="1"/>
</dbReference>
<dbReference type="EMBL" id="JAATIS010007298">
    <property type="protein sequence ID" value="KAG2458572.1"/>
    <property type="molecule type" value="Genomic_DNA"/>
</dbReference>
<evidence type="ECO:0000256" key="14">
    <source>
        <dbReference type="ARBA" id="ARBA00023170"/>
    </source>
</evidence>
<evidence type="ECO:0000256" key="4">
    <source>
        <dbReference type="ARBA" id="ARBA00022583"/>
    </source>
</evidence>
<dbReference type="InterPro" id="IPR000562">
    <property type="entry name" value="FN_type2_dom"/>
</dbReference>
<dbReference type="PROSITE" id="PS50231">
    <property type="entry name" value="RICIN_B_LECTIN"/>
    <property type="match status" value="1"/>
</dbReference>
<dbReference type="SMART" id="SM00059">
    <property type="entry name" value="FN2"/>
    <property type="match status" value="1"/>
</dbReference>
<evidence type="ECO:0000256" key="2">
    <source>
        <dbReference type="ARBA" id="ARBA00004530"/>
    </source>
</evidence>
<evidence type="ECO:0000256" key="12">
    <source>
        <dbReference type="ARBA" id="ARBA00023136"/>
    </source>
</evidence>
<dbReference type="PROSITE" id="PS50041">
    <property type="entry name" value="C_TYPE_LECTIN_2"/>
    <property type="match status" value="8"/>
</dbReference>
<keyword evidence="14" id="KW-0675">Receptor</keyword>
<dbReference type="InterPro" id="IPR035992">
    <property type="entry name" value="Ricin_B-like_lectins"/>
</dbReference>
<keyword evidence="6" id="KW-0732">Signal</keyword>
<dbReference type="GO" id="GO:0006897">
    <property type="term" value="P:endocytosis"/>
    <property type="evidence" value="ECO:0007669"/>
    <property type="project" value="UniProtKB-KW"/>
</dbReference>
<feature type="non-terminal residue" evidence="17">
    <location>
        <position position="1442"/>
    </location>
</feature>
<dbReference type="FunFam" id="3.10.100.10:FF:000027">
    <property type="entry name" value="Mannose receptor, C type 1"/>
    <property type="match status" value="1"/>
</dbReference>
<keyword evidence="13" id="KW-1015">Disulfide bond</keyword>
<dbReference type="Pfam" id="PF00059">
    <property type="entry name" value="Lectin_C"/>
    <property type="match status" value="8"/>
</dbReference>
<evidence type="ECO:0000313" key="17">
    <source>
        <dbReference type="EMBL" id="KAG2458572.1"/>
    </source>
</evidence>
<evidence type="ECO:0000256" key="8">
    <source>
        <dbReference type="ARBA" id="ARBA00022737"/>
    </source>
</evidence>
<evidence type="ECO:0000256" key="3">
    <source>
        <dbReference type="ARBA" id="ARBA00022475"/>
    </source>
</evidence>
<dbReference type="SUPFAM" id="SSF50370">
    <property type="entry name" value="Ricin B-like lectins"/>
    <property type="match status" value="1"/>
</dbReference>
<proteinExistence type="predicted"/>
<dbReference type="SUPFAM" id="SSF57440">
    <property type="entry name" value="Kringle-like"/>
    <property type="match status" value="1"/>
</dbReference>
<dbReference type="FunFam" id="3.10.100.10:FF:000016">
    <property type="entry name" value="macrophage mannose receptor 1"/>
    <property type="match status" value="1"/>
</dbReference>
<evidence type="ECO:0000256" key="9">
    <source>
        <dbReference type="ARBA" id="ARBA00022753"/>
    </source>
</evidence>
<comment type="subcellular location">
    <subcellularLocation>
        <location evidence="1">Cell membrane</location>
        <topology evidence="1">Single-pass type I membrane protein</topology>
    </subcellularLocation>
    <subcellularLocation>
        <location evidence="2">Endosome membrane</location>
        <topology evidence="2">Single-pass type I membrane protein</topology>
    </subcellularLocation>
</comment>
<keyword evidence="9" id="KW-0967">Endosome</keyword>
<dbReference type="Pfam" id="PF24562">
    <property type="entry name" value="CysR_MRC2_N"/>
    <property type="match status" value="1"/>
</dbReference>
<keyword evidence="7" id="KW-0430">Lectin</keyword>
<dbReference type="FunFam" id="2.80.10.50:FF:000032">
    <property type="entry name" value="macrophage mannose receptor 1"/>
    <property type="match status" value="1"/>
</dbReference>
<dbReference type="FunFam" id="3.10.100.10:FF:000014">
    <property type="entry name" value="Macrophage mannose receptor 1"/>
    <property type="match status" value="1"/>
</dbReference>
<dbReference type="CDD" id="cd00062">
    <property type="entry name" value="FN2"/>
    <property type="match status" value="1"/>
</dbReference>
<keyword evidence="10" id="KW-0106">Calcium</keyword>
<evidence type="ECO:0000256" key="16">
    <source>
        <dbReference type="ARBA" id="ARBA00071860"/>
    </source>
</evidence>
<gene>
    <name evidence="17" type="primary">Mrc1_4</name>
    <name evidence="17" type="ORF">GTO96_0017652</name>
</gene>
<dbReference type="InterPro" id="IPR016187">
    <property type="entry name" value="CTDL_fold"/>
</dbReference>
<evidence type="ECO:0000256" key="7">
    <source>
        <dbReference type="ARBA" id="ARBA00022734"/>
    </source>
</evidence>
<keyword evidence="15" id="KW-0325">Glycoprotein</keyword>
<dbReference type="Gene3D" id="2.80.10.50">
    <property type="match status" value="1"/>
</dbReference>
<evidence type="ECO:0000256" key="10">
    <source>
        <dbReference type="ARBA" id="ARBA00022837"/>
    </source>
</evidence>
<reference evidence="17 18" key="1">
    <citation type="journal article" date="2021" name="Cell">
        <title>Tracing the genetic footprints of vertebrate landing in non-teleost ray-finned fishes.</title>
        <authorList>
            <person name="Bi X."/>
            <person name="Wang K."/>
            <person name="Yang L."/>
            <person name="Pan H."/>
            <person name="Jiang H."/>
            <person name="Wei Q."/>
            <person name="Fang M."/>
            <person name="Yu H."/>
            <person name="Zhu C."/>
            <person name="Cai Y."/>
            <person name="He Y."/>
            <person name="Gan X."/>
            <person name="Zeng H."/>
            <person name="Yu D."/>
            <person name="Zhu Y."/>
            <person name="Jiang H."/>
            <person name="Qiu Q."/>
            <person name="Yang H."/>
            <person name="Zhang Y.E."/>
            <person name="Wang W."/>
            <person name="Zhu M."/>
            <person name="He S."/>
            <person name="Zhang G."/>
        </authorList>
    </citation>
    <scope>NUCLEOTIDE SEQUENCE [LARGE SCALE GENOMIC DNA]</scope>
    <source>
        <strain evidence="17">Bchr_013</strain>
    </source>
</reference>
<dbReference type="Gene3D" id="2.10.10.10">
    <property type="entry name" value="Fibronectin, type II, collagen-binding"/>
    <property type="match status" value="1"/>
</dbReference>
<keyword evidence="18" id="KW-1185">Reference proteome</keyword>
<evidence type="ECO:0000256" key="5">
    <source>
        <dbReference type="ARBA" id="ARBA00022692"/>
    </source>
</evidence>
<dbReference type="InterPro" id="IPR050111">
    <property type="entry name" value="C-type_lectin/snaclec_domain"/>
</dbReference>
<comment type="caution">
    <text evidence="17">The sequence shown here is derived from an EMBL/GenBank/DDBJ whole genome shotgun (WGS) entry which is preliminary data.</text>
</comment>
<dbReference type="CDD" id="cd23407">
    <property type="entry name" value="beta-trefoil_Ricin_MRC1"/>
    <property type="match status" value="1"/>
</dbReference>
<feature type="non-terminal residue" evidence="17">
    <location>
        <position position="1"/>
    </location>
</feature>
<dbReference type="PROSITE" id="PS00615">
    <property type="entry name" value="C_TYPE_LECTIN_1"/>
    <property type="match status" value="5"/>
</dbReference>
<dbReference type="Proteomes" id="UP000886611">
    <property type="component" value="Unassembled WGS sequence"/>
</dbReference>
<dbReference type="InterPro" id="IPR013806">
    <property type="entry name" value="Kringle-like"/>
</dbReference>
<dbReference type="InterPro" id="IPR036943">
    <property type="entry name" value="FN_type2_sf"/>
</dbReference>
<dbReference type="Gene3D" id="3.10.100.10">
    <property type="entry name" value="Mannose-Binding Protein A, subunit A"/>
    <property type="match status" value="8"/>
</dbReference>
<dbReference type="PROSITE" id="PS51092">
    <property type="entry name" value="FN2_2"/>
    <property type="match status" value="1"/>
</dbReference>
<dbReference type="InterPro" id="IPR016186">
    <property type="entry name" value="C-type_lectin-like/link_sf"/>
</dbReference>
<evidence type="ECO:0000256" key="1">
    <source>
        <dbReference type="ARBA" id="ARBA00004251"/>
    </source>
</evidence>
<keyword evidence="3" id="KW-1003">Cell membrane</keyword>
<dbReference type="FunFam" id="3.10.100.10:FF:000023">
    <property type="entry name" value="Macrophage mannose receptor 1"/>
    <property type="match status" value="1"/>
</dbReference>
<organism evidence="17 18">
    <name type="scientific">Polypterus senegalus</name>
    <name type="common">Senegal bichir</name>
    <dbReference type="NCBI Taxonomy" id="55291"/>
    <lineage>
        <taxon>Eukaryota</taxon>
        <taxon>Metazoa</taxon>
        <taxon>Chordata</taxon>
        <taxon>Craniata</taxon>
        <taxon>Vertebrata</taxon>
        <taxon>Euteleostomi</taxon>
        <taxon>Actinopterygii</taxon>
        <taxon>Polypteriformes</taxon>
        <taxon>Polypteridae</taxon>
        <taxon>Polypterus</taxon>
    </lineage>
</organism>
<protein>
    <recommendedName>
        <fullName evidence="16">Macrophage mannose receptor 1</fullName>
    </recommendedName>
</protein>
<dbReference type="SUPFAM" id="SSF56436">
    <property type="entry name" value="C-type lectin-like"/>
    <property type="match status" value="8"/>
</dbReference>
<dbReference type="GO" id="GO:0005537">
    <property type="term" value="F:D-mannose binding"/>
    <property type="evidence" value="ECO:0007669"/>
    <property type="project" value="UniProtKB-ARBA"/>
</dbReference>
<evidence type="ECO:0000256" key="6">
    <source>
        <dbReference type="ARBA" id="ARBA00022729"/>
    </source>
</evidence>
<sequence length="1442" mass="163523">MATILLAILFYFFRVSSGQESLFFLIHNADHNKCAEVLSNTSVVAAPCKPSAASQQFRWVSDSRLVSKSTKLCLGVTTKTNMAKVQLFECDAKSDLQKWECKDEHLFAIQGAKLQFNHGNTNDQSIIIYSGSGSWSKWKIHGTKDDLCSRGYEDIFTIIGNSNGLPCQFPFKFQNHWFVECTIEGRADGRLWCATTQSYDEDGKWGMCPEKGAVGWDVDPVTGVFYQRNTMAALTWHEARKSCQQQDSDLLSIVELHEQTYLTGLTNSLSTPLWMGLNSLDFESGWQWSDGSPFRYLNWAPGSPSHVPGLNCAVINPGKGGKWESDQCSKKLGYICRKGNATSTSALTPVTDQPGFCQNHWVPYAGHCYYIERSKKIWKEASTACHKEGAFLASIHNIEEHSFVISQLGYGPSDELWIGLNDLKMQMLFEWTDGSHVTFTKWQTGEPSHASGFQEDCVLIKGKDGKWLDHSCEKSHGYICKKKAMSKPHGVSEVVQEGCKPGWTRNTYFCYYVGSKMMTFSEANQTCAGMNSILASVDDRYEHAYLISLVGLRPEKYFWIGLSNTENRDTFKWTSGQQVRFTHFNVNMPGRRQGCVGMTTGTLAGLWDVNPCTTMSKFICKQIAEGVTTPPPLITTPAPKCPDGWNSYSESLYCYKLFKKEIRNRKTWHEARDYCISRGGNLLSVHSQEEQNKIYSSIGYYYNEAAWIGLNNLDPGAGYVWSNGRPTNFENWAYGEPNNFNGAENCAEMSLSTLMLWNDRHCESYNNWFCELRKGDPLLPVPTASQPAWNVTEDGWLVYNGSHYFVNNEKLSMEQAREFCQKNFGDLAIIESESERKFLWKQISRGEENEYYIGLTVGLDKTMKWIDGSPLTYVAWEMHEPNFANNDENCVTMYKGMGFWNDMNCGTLFPSICERKDTFVNTTMAPTLPPKGGCQPGWISFGRKCFRLYGVNDGEEKKNWQEARNQCISDNGNLATISDNKEQAFLAVQLVGLTINLWIGLNDINREMRYLWTEGKGVFYTNWAKGYPISGPEGRYFYSDEEYDCVVIASGNGYWKNDDCYSRRAFICQKYKDVNLPNPPTTSAPKGFIKFGSSSYKIITQKMKWDEARRQCKAEDADLASILDPLVTNFLLLYADKYKEPLWIGLNSNMTGGFFKWIDNWRMHFSNWAPDEPNNNLACVYMDVTGGWKTATCNNTYFSVCKQTKEIAPTEPAQLPGKCPDPKKKKVWVPFRGHCYLFQSSSIENWAHASVECLRSGGNLLSVEDPMEATFVEKSIEILHDKAKSFWIGMYKNIDGSWLWIDNSVVDYVNWDSGEPSRHKEECVEIFSGSGKWNNMNCNSYRGYICKTAKTIEQTVKPQKPEAQKPGEKPSHSYSGIVVGVLILILTAAGLAAFLVYKRRRLPVINETNFDNTLYFNSETSLGTQDTKVLVANIEQNEHATF</sequence>
<dbReference type="FunFam" id="3.10.100.10:FF:000025">
    <property type="entry name" value="Mannose receptor C-type 1"/>
    <property type="match status" value="1"/>
</dbReference>
<dbReference type="SMART" id="SM00458">
    <property type="entry name" value="RICIN"/>
    <property type="match status" value="1"/>
</dbReference>
<dbReference type="InterPro" id="IPR018378">
    <property type="entry name" value="C-type_lectin_CS"/>
</dbReference>
<dbReference type="PANTHER" id="PTHR22803">
    <property type="entry name" value="MANNOSE, PHOSPHOLIPASE, LECTIN RECEPTOR RELATED"/>
    <property type="match status" value="1"/>
</dbReference>
<dbReference type="InterPro" id="IPR001304">
    <property type="entry name" value="C-type_lectin-like"/>
</dbReference>
<accession>A0A8X7WYF2</accession>
<dbReference type="FunFam" id="3.10.100.10:FF:000030">
    <property type="entry name" value="Mannose receptor C-type 1"/>
    <property type="match status" value="1"/>
</dbReference>
<evidence type="ECO:0000256" key="15">
    <source>
        <dbReference type="ARBA" id="ARBA00023180"/>
    </source>
</evidence>
<evidence type="ECO:0000313" key="18">
    <source>
        <dbReference type="Proteomes" id="UP000886611"/>
    </source>
</evidence>
<evidence type="ECO:0000256" key="13">
    <source>
        <dbReference type="ARBA" id="ARBA00023157"/>
    </source>
</evidence>
<name>A0A8X7WYF2_POLSE</name>
<keyword evidence="12" id="KW-0472">Membrane</keyword>
<keyword evidence="4" id="KW-0254">Endocytosis</keyword>
<keyword evidence="5" id="KW-0812">Transmembrane</keyword>
<dbReference type="FunFam" id="2.10.10.10:FF:000001">
    <property type="entry name" value="Fibronectin 1a isoform 1"/>
    <property type="match status" value="1"/>
</dbReference>
<dbReference type="OrthoDB" id="6356110at2759"/>
<dbReference type="SMART" id="SM00034">
    <property type="entry name" value="CLECT"/>
    <property type="match status" value="8"/>
</dbReference>
<keyword evidence="8" id="KW-0677">Repeat</keyword>
<evidence type="ECO:0000256" key="11">
    <source>
        <dbReference type="ARBA" id="ARBA00022989"/>
    </source>
</evidence>
<dbReference type="CDD" id="cd00037">
    <property type="entry name" value="CLECT"/>
    <property type="match status" value="8"/>
</dbReference>
<keyword evidence="11" id="KW-1133">Transmembrane helix</keyword>
<dbReference type="InterPro" id="IPR000772">
    <property type="entry name" value="Ricin_B_lectin"/>
</dbReference>